<feature type="domain" description="HTH cro/C1-type" evidence="4">
    <location>
        <begin position="43"/>
        <end position="79"/>
    </location>
</feature>
<dbReference type="RefSeq" id="WP_004573557.1">
    <property type="nucleotide sequence ID" value="NZ_AFGF01000241.1"/>
</dbReference>
<sequence>MSKASESIMQGLQEALEEAQGKRELRTHTYTVVSAQIYKADEIRAIRNRLGMSQAIFASFMSVSKKTVEAWEAGRNMPDGPARRILSMVKEDPKLPERYYIVVKKE</sequence>
<dbReference type="PROSITE" id="PS50943">
    <property type="entry name" value="HTH_CROC1"/>
    <property type="match status" value="1"/>
</dbReference>
<dbReference type="AlphaFoldDB" id="F7NPG5"/>
<evidence type="ECO:0000256" key="2">
    <source>
        <dbReference type="ARBA" id="ARBA00023125"/>
    </source>
</evidence>
<organism evidence="5 6">
    <name type="scientific">Acetonema longum DSM 6540</name>
    <dbReference type="NCBI Taxonomy" id="1009370"/>
    <lineage>
        <taxon>Bacteria</taxon>
        <taxon>Bacillati</taxon>
        <taxon>Bacillota</taxon>
        <taxon>Negativicutes</taxon>
        <taxon>Acetonemataceae</taxon>
        <taxon>Acetonema</taxon>
    </lineage>
</organism>
<keyword evidence="1" id="KW-0805">Transcription regulation</keyword>
<dbReference type="InterPro" id="IPR010982">
    <property type="entry name" value="Lambda_DNA-bd_dom_sf"/>
</dbReference>
<dbReference type="InterPro" id="IPR001387">
    <property type="entry name" value="Cro/C1-type_HTH"/>
</dbReference>
<evidence type="ECO:0000256" key="1">
    <source>
        <dbReference type="ARBA" id="ARBA00023015"/>
    </source>
</evidence>
<evidence type="ECO:0000259" key="4">
    <source>
        <dbReference type="PROSITE" id="PS50943"/>
    </source>
</evidence>
<dbReference type="EMBL" id="AFGF01000241">
    <property type="protein sequence ID" value="EGO62127.1"/>
    <property type="molecule type" value="Genomic_DNA"/>
</dbReference>
<keyword evidence="2" id="KW-0238">DNA-binding</keyword>
<dbReference type="eggNOG" id="COG2944">
    <property type="taxonomic scope" value="Bacteria"/>
</dbReference>
<proteinExistence type="predicted"/>
<keyword evidence="6" id="KW-1185">Reference proteome</keyword>
<name>F7NPG5_9FIRM</name>
<gene>
    <name evidence="5" type="ORF">ALO_20052</name>
</gene>
<dbReference type="PANTHER" id="PTHR36511:SF3">
    <property type="entry name" value="ANTITOXIN HIGA-2"/>
    <property type="match status" value="1"/>
</dbReference>
<dbReference type="SUPFAM" id="SSF47413">
    <property type="entry name" value="lambda repressor-like DNA-binding domains"/>
    <property type="match status" value="1"/>
</dbReference>
<dbReference type="GO" id="GO:0003677">
    <property type="term" value="F:DNA binding"/>
    <property type="evidence" value="ECO:0007669"/>
    <property type="project" value="UniProtKB-KW"/>
</dbReference>
<dbReference type="Pfam" id="PF01381">
    <property type="entry name" value="HTH_3"/>
    <property type="match status" value="1"/>
</dbReference>
<dbReference type="CDD" id="cd00093">
    <property type="entry name" value="HTH_XRE"/>
    <property type="match status" value="1"/>
</dbReference>
<comment type="caution">
    <text evidence="5">The sequence shown here is derived from an EMBL/GenBank/DDBJ whole genome shotgun (WGS) entry which is preliminary data.</text>
</comment>
<dbReference type="Gene3D" id="1.10.260.40">
    <property type="entry name" value="lambda repressor-like DNA-binding domains"/>
    <property type="match status" value="1"/>
</dbReference>
<evidence type="ECO:0000313" key="5">
    <source>
        <dbReference type="EMBL" id="EGO62127.1"/>
    </source>
</evidence>
<dbReference type="Proteomes" id="UP000003240">
    <property type="component" value="Unassembled WGS sequence"/>
</dbReference>
<evidence type="ECO:0000256" key="3">
    <source>
        <dbReference type="ARBA" id="ARBA00023163"/>
    </source>
</evidence>
<dbReference type="InterPro" id="IPR052359">
    <property type="entry name" value="HTH-type_reg/antitoxin"/>
</dbReference>
<reference evidence="5 6" key="1">
    <citation type="journal article" date="2011" name="EMBO J.">
        <title>Structural diversity of bacterial flagellar motors.</title>
        <authorList>
            <person name="Chen S."/>
            <person name="Beeby M."/>
            <person name="Murphy G.E."/>
            <person name="Leadbetter J.R."/>
            <person name="Hendrixson D.R."/>
            <person name="Briegel A."/>
            <person name="Li Z."/>
            <person name="Shi J."/>
            <person name="Tocheva E.I."/>
            <person name="Muller A."/>
            <person name="Dobro M.J."/>
            <person name="Jensen G.J."/>
        </authorList>
    </citation>
    <scope>NUCLEOTIDE SEQUENCE [LARGE SCALE GENOMIC DNA]</scope>
    <source>
        <strain evidence="5 6">DSM 6540</strain>
    </source>
</reference>
<dbReference type="STRING" id="1009370.ALO_20052"/>
<dbReference type="PANTHER" id="PTHR36511">
    <property type="entry name" value="MERR FAMILY BACTERIAL REGULATORY PROTEIN"/>
    <property type="match status" value="1"/>
</dbReference>
<evidence type="ECO:0000313" key="6">
    <source>
        <dbReference type="Proteomes" id="UP000003240"/>
    </source>
</evidence>
<accession>F7NPG5</accession>
<protein>
    <recommendedName>
        <fullName evidence="4">HTH cro/C1-type domain-containing protein</fullName>
    </recommendedName>
</protein>
<keyword evidence="3" id="KW-0804">Transcription</keyword>